<dbReference type="EMBL" id="BSUM01000001">
    <property type="protein sequence ID" value="GMA32521.1"/>
    <property type="molecule type" value="Genomic_DNA"/>
</dbReference>
<dbReference type="Gene3D" id="3.40.960.10">
    <property type="entry name" value="VSR Endonuclease"/>
    <property type="match status" value="1"/>
</dbReference>
<reference evidence="1" key="1">
    <citation type="journal article" date="2014" name="Int. J. Syst. Evol. Microbiol.">
        <title>Complete genome sequence of Corynebacterium casei LMG S-19264T (=DSM 44701T), isolated from a smear-ripened cheese.</title>
        <authorList>
            <consortium name="US DOE Joint Genome Institute (JGI-PGF)"/>
            <person name="Walter F."/>
            <person name="Albersmeier A."/>
            <person name="Kalinowski J."/>
            <person name="Ruckert C."/>
        </authorList>
    </citation>
    <scope>NUCLEOTIDE SEQUENCE</scope>
    <source>
        <strain evidence="1">NBRC 112290</strain>
    </source>
</reference>
<name>A0AA37XFV2_9MICO</name>
<comment type="caution">
    <text evidence="1">The sequence shown here is derived from an EMBL/GenBank/DDBJ whole genome shotgun (WGS) entry which is preliminary data.</text>
</comment>
<dbReference type="AlphaFoldDB" id="A0AA37XFV2"/>
<evidence type="ECO:0000313" key="1">
    <source>
        <dbReference type="EMBL" id="GMA32521.1"/>
    </source>
</evidence>
<accession>A0AA37XFV2</accession>
<organism evidence="1 2">
    <name type="scientific">Litorihabitans aurantiacus</name>
    <dbReference type="NCBI Taxonomy" id="1930061"/>
    <lineage>
        <taxon>Bacteria</taxon>
        <taxon>Bacillati</taxon>
        <taxon>Actinomycetota</taxon>
        <taxon>Actinomycetes</taxon>
        <taxon>Micrococcales</taxon>
        <taxon>Beutenbergiaceae</taxon>
        <taxon>Litorihabitans</taxon>
    </lineage>
</organism>
<protein>
    <recommendedName>
        <fullName evidence="3">DUF559 domain-containing protein</fullName>
    </recommendedName>
</protein>
<evidence type="ECO:0008006" key="3">
    <source>
        <dbReference type="Google" id="ProtNLM"/>
    </source>
</evidence>
<proteinExistence type="predicted"/>
<evidence type="ECO:0000313" key="2">
    <source>
        <dbReference type="Proteomes" id="UP001157161"/>
    </source>
</evidence>
<keyword evidence="2" id="KW-1185">Reference proteome</keyword>
<reference evidence="1" key="2">
    <citation type="submission" date="2023-02" db="EMBL/GenBank/DDBJ databases">
        <authorList>
            <person name="Sun Q."/>
            <person name="Mori K."/>
        </authorList>
    </citation>
    <scope>NUCLEOTIDE SEQUENCE</scope>
    <source>
        <strain evidence="1">NBRC 112290</strain>
    </source>
</reference>
<sequence length="334" mass="36738">MSPLDRIRLLGGAARFAELGTSRYQLARLVERGDLVLVDRGCYALPGAPPDIVTAARTNTTVGCISAVQMHDPACPVRDRVTHLTIDRRRGHRPRVGTGTRLHYGAPTPSVEIRGTATRLAPLERAVVQAAQCQPYDQVVTMLDHLVHERGPQLLEPVLTLLGRTRPGRARALASDVDGSSRSPMETALRLHLRRAGLAVAAAPVVPGVGEVDFIVEGVLIVELDGYQYHSDRLAYRTDRRRDRQALRLGLATARFAFEDSDPARVLREIVPICRSLRRTPLEISASVPADTVDQLAERRSIWVGPSSRATGWRHLTGVDALTVRRGLPDRVIW</sequence>
<dbReference type="Proteomes" id="UP001157161">
    <property type="component" value="Unassembled WGS sequence"/>
</dbReference>
<dbReference type="RefSeq" id="WP_284251200.1">
    <property type="nucleotide sequence ID" value="NZ_BSUM01000001.1"/>
</dbReference>
<gene>
    <name evidence="1" type="ORF">GCM10025875_25130</name>
</gene>